<keyword evidence="2 6" id="KW-0812">Transmembrane</keyword>
<dbReference type="Proteomes" id="UP000190637">
    <property type="component" value="Unassembled WGS sequence"/>
</dbReference>
<dbReference type="InterPro" id="IPR013525">
    <property type="entry name" value="ABC2_TM"/>
</dbReference>
<dbReference type="GO" id="GO:0046677">
    <property type="term" value="P:response to antibiotic"/>
    <property type="evidence" value="ECO:0007669"/>
    <property type="project" value="UniProtKB-KW"/>
</dbReference>
<comment type="similarity">
    <text evidence="6">Belongs to the ABC-2 integral membrane protein family.</text>
</comment>
<dbReference type="PANTHER" id="PTHR43229:SF2">
    <property type="entry name" value="NODULATION PROTEIN J"/>
    <property type="match status" value="1"/>
</dbReference>
<keyword evidence="9" id="KW-1185">Reference proteome</keyword>
<evidence type="ECO:0000313" key="9">
    <source>
        <dbReference type="Proteomes" id="UP000190637"/>
    </source>
</evidence>
<dbReference type="InterPro" id="IPR051784">
    <property type="entry name" value="Nod_factor_ABC_transporter"/>
</dbReference>
<keyword evidence="4 6" id="KW-0472">Membrane</keyword>
<feature type="transmembrane region" description="Helical" evidence="6">
    <location>
        <begin position="197"/>
        <end position="218"/>
    </location>
</feature>
<dbReference type="EMBL" id="FUWS01000010">
    <property type="protein sequence ID" value="SKA28980.1"/>
    <property type="molecule type" value="Genomic_DNA"/>
</dbReference>
<dbReference type="OrthoDB" id="9255971at2"/>
<dbReference type="PIRSF" id="PIRSF006648">
    <property type="entry name" value="DrrB"/>
    <property type="match status" value="1"/>
</dbReference>
<proteinExistence type="inferred from homology"/>
<dbReference type="GO" id="GO:0043190">
    <property type="term" value="C:ATP-binding cassette (ABC) transporter complex"/>
    <property type="evidence" value="ECO:0007669"/>
    <property type="project" value="InterPro"/>
</dbReference>
<accession>A0A1T4SL21</accession>
<evidence type="ECO:0000256" key="5">
    <source>
        <dbReference type="ARBA" id="ARBA00023251"/>
    </source>
</evidence>
<evidence type="ECO:0000256" key="3">
    <source>
        <dbReference type="ARBA" id="ARBA00022989"/>
    </source>
</evidence>
<dbReference type="InterPro" id="IPR000412">
    <property type="entry name" value="ABC_2_transport"/>
</dbReference>
<name>A0A1T4SL21_9ACTN</name>
<dbReference type="PRINTS" id="PR00164">
    <property type="entry name" value="ABC2TRNSPORT"/>
</dbReference>
<reference evidence="8 9" key="1">
    <citation type="submission" date="2017-02" db="EMBL/GenBank/DDBJ databases">
        <authorList>
            <person name="Peterson S.W."/>
        </authorList>
    </citation>
    <scope>NUCLEOTIDE SEQUENCE [LARGE SCALE GENOMIC DNA]</scope>
    <source>
        <strain evidence="8 9">DSM 45154</strain>
    </source>
</reference>
<feature type="transmembrane region" description="Helical" evidence="6">
    <location>
        <begin position="130"/>
        <end position="157"/>
    </location>
</feature>
<protein>
    <recommendedName>
        <fullName evidence="6">Transport permease protein</fullName>
    </recommendedName>
</protein>
<keyword evidence="6" id="KW-0813">Transport</keyword>
<feature type="transmembrane region" description="Helical" evidence="6">
    <location>
        <begin position="163"/>
        <end position="185"/>
    </location>
</feature>
<dbReference type="AlphaFoldDB" id="A0A1T4SL21"/>
<feature type="transmembrane region" description="Helical" evidence="6">
    <location>
        <begin position="48"/>
        <end position="71"/>
    </location>
</feature>
<evidence type="ECO:0000256" key="2">
    <source>
        <dbReference type="ARBA" id="ARBA00022692"/>
    </source>
</evidence>
<keyword evidence="3 6" id="KW-1133">Transmembrane helix</keyword>
<organism evidence="8 9">
    <name type="scientific">Marinactinospora thermotolerans DSM 45154</name>
    <dbReference type="NCBI Taxonomy" id="1122192"/>
    <lineage>
        <taxon>Bacteria</taxon>
        <taxon>Bacillati</taxon>
        <taxon>Actinomycetota</taxon>
        <taxon>Actinomycetes</taxon>
        <taxon>Streptosporangiales</taxon>
        <taxon>Nocardiopsidaceae</taxon>
        <taxon>Marinactinospora</taxon>
    </lineage>
</organism>
<dbReference type="GO" id="GO:0140359">
    <property type="term" value="F:ABC-type transporter activity"/>
    <property type="evidence" value="ECO:0007669"/>
    <property type="project" value="InterPro"/>
</dbReference>
<dbReference type="PROSITE" id="PS51012">
    <property type="entry name" value="ABC_TM2"/>
    <property type="match status" value="1"/>
</dbReference>
<dbReference type="Pfam" id="PF01061">
    <property type="entry name" value="ABC2_membrane"/>
    <property type="match status" value="1"/>
</dbReference>
<feature type="transmembrane region" description="Helical" evidence="6">
    <location>
        <begin position="266"/>
        <end position="285"/>
    </location>
</feature>
<sequence length="292" mass="31164">MTSIVAPSDRGAVGDERDRSSTFGAELRAGRMVWWREMLHFLRDPARTAVSLFQPLIFLFILGVGLSRLYAQAGADPGAGADYLVFLFPGVLVMAAQVPAVSVGASIVWDRQSGFLREMLVAPVRRSTLLIGKCLGGATVATCTGTVVLLCCGLVGVPYRFGLSLLLLAELGLASLVMTALGALVAVTIRRIQTFNIVLGVLMTPLLFLSGAVFPVAAMPTWMVPVALVNPLTYTIDAMRRTIAHYTEDGVALADPVAWGTWHPPVLLELGLAVGFSVVLLALAARRFARID</sequence>
<evidence type="ECO:0000256" key="6">
    <source>
        <dbReference type="RuleBase" id="RU361157"/>
    </source>
</evidence>
<evidence type="ECO:0000256" key="4">
    <source>
        <dbReference type="ARBA" id="ARBA00023136"/>
    </source>
</evidence>
<evidence type="ECO:0000313" key="8">
    <source>
        <dbReference type="EMBL" id="SKA28980.1"/>
    </source>
</evidence>
<gene>
    <name evidence="8" type="ORF">SAMN02745673_03636</name>
</gene>
<evidence type="ECO:0000259" key="7">
    <source>
        <dbReference type="PROSITE" id="PS51012"/>
    </source>
</evidence>
<feature type="domain" description="ABC transmembrane type-2" evidence="7">
    <location>
        <begin position="46"/>
        <end position="291"/>
    </location>
</feature>
<keyword evidence="6" id="KW-1003">Cell membrane</keyword>
<dbReference type="PANTHER" id="PTHR43229">
    <property type="entry name" value="NODULATION PROTEIN J"/>
    <property type="match status" value="1"/>
</dbReference>
<feature type="transmembrane region" description="Helical" evidence="6">
    <location>
        <begin position="83"/>
        <end position="109"/>
    </location>
</feature>
<dbReference type="InterPro" id="IPR047817">
    <property type="entry name" value="ABC2_TM_bact-type"/>
</dbReference>
<dbReference type="STRING" id="1122192.SAMN02745673_03636"/>
<comment type="subcellular location">
    <subcellularLocation>
        <location evidence="6">Cell membrane</location>
        <topology evidence="6">Multi-pass membrane protein</topology>
    </subcellularLocation>
    <subcellularLocation>
        <location evidence="1">Membrane</location>
        <topology evidence="1">Multi-pass membrane protein</topology>
    </subcellularLocation>
</comment>
<evidence type="ECO:0000256" key="1">
    <source>
        <dbReference type="ARBA" id="ARBA00004141"/>
    </source>
</evidence>
<keyword evidence="5" id="KW-0046">Antibiotic resistance</keyword>
<dbReference type="RefSeq" id="WP_078762898.1">
    <property type="nucleotide sequence ID" value="NZ_FUWS01000010.1"/>
</dbReference>